<sequence>MGDRQSHQHQAQTYQQKQSQEEALIKFYVYQDLQNLINLIYSRNAVLEHFKDDPNNSIVTLSNNKVILQLNLSIGIHQDLKQQYSRNHNLQQILQRERNTAYQTLKDVTQKSQRQISTSNQTKIFLKDSVENYLNTYTQNYEMGYFGSNQFQLQQTNYAPQFNEQTLSKLISSMQSIDAQTNQIGTNGNYQAPTPEYILQRAQDYYSMTKQKLDQSDPTNCSAQLNNKQENYSQGNNSLTANNIASKQPQPEQYSEEIQLNNKQKSQIIVDKQRNQQSSSNSDQMQLNNKQESQCQGCGSFNTNNRGIQEQLNSSNSEQDKQLINANLSQEKDKLIEFLKLSGYFQQTHPYLNSQIEDLQGKAKTLMNQSYLTQNEYDFAIKLSKQNGVFKLLISLHYYFELFLEYFNENRPSQSIQQFLCQNKNKGKMNVPFLQYLVSKKQLIEKNFDSKNQINYSQASSNQEDFVFEMYKGYCDYYKITRN</sequence>
<feature type="compositionally biased region" description="Polar residues" evidence="1">
    <location>
        <begin position="290"/>
        <end position="300"/>
    </location>
</feature>
<reference evidence="2 3" key="1">
    <citation type="journal article" date="2006" name="Nature">
        <title>Global trends of whole-genome duplications revealed by the ciliate Paramecium tetraurelia.</title>
        <authorList>
            <consortium name="Genoscope"/>
            <person name="Aury J.-M."/>
            <person name="Jaillon O."/>
            <person name="Duret L."/>
            <person name="Noel B."/>
            <person name="Jubin C."/>
            <person name="Porcel B.M."/>
            <person name="Segurens B."/>
            <person name="Daubin V."/>
            <person name="Anthouard V."/>
            <person name="Aiach N."/>
            <person name="Arnaiz O."/>
            <person name="Billaut A."/>
            <person name="Beisson J."/>
            <person name="Blanc I."/>
            <person name="Bouhouche K."/>
            <person name="Camara F."/>
            <person name="Duharcourt S."/>
            <person name="Guigo R."/>
            <person name="Gogendeau D."/>
            <person name="Katinka M."/>
            <person name="Keller A.-M."/>
            <person name="Kissmehl R."/>
            <person name="Klotz C."/>
            <person name="Koll F."/>
            <person name="Le Moue A."/>
            <person name="Lepere C."/>
            <person name="Malinsky S."/>
            <person name="Nowacki M."/>
            <person name="Nowak J.K."/>
            <person name="Plattner H."/>
            <person name="Poulain J."/>
            <person name="Ruiz F."/>
            <person name="Serrano V."/>
            <person name="Zagulski M."/>
            <person name="Dessen P."/>
            <person name="Betermier M."/>
            <person name="Weissenbach J."/>
            <person name="Scarpelli C."/>
            <person name="Schachter V."/>
            <person name="Sperling L."/>
            <person name="Meyer E."/>
            <person name="Cohen J."/>
            <person name="Wincker P."/>
        </authorList>
    </citation>
    <scope>NUCLEOTIDE SEQUENCE [LARGE SCALE GENOMIC DNA]</scope>
    <source>
        <strain evidence="2 3">Stock d4-2</strain>
    </source>
</reference>
<dbReference type="Proteomes" id="UP000000600">
    <property type="component" value="Unassembled WGS sequence"/>
</dbReference>
<dbReference type="GeneID" id="5021591"/>
<feature type="compositionally biased region" description="Low complexity" evidence="1">
    <location>
        <begin position="275"/>
        <end position="289"/>
    </location>
</feature>
<organism evidence="2 3">
    <name type="scientific">Paramecium tetraurelia</name>
    <dbReference type="NCBI Taxonomy" id="5888"/>
    <lineage>
        <taxon>Eukaryota</taxon>
        <taxon>Sar</taxon>
        <taxon>Alveolata</taxon>
        <taxon>Ciliophora</taxon>
        <taxon>Intramacronucleata</taxon>
        <taxon>Oligohymenophorea</taxon>
        <taxon>Peniculida</taxon>
        <taxon>Parameciidae</taxon>
        <taxon>Paramecium</taxon>
    </lineage>
</organism>
<evidence type="ECO:0000313" key="2">
    <source>
        <dbReference type="EMBL" id="CAK68409.1"/>
    </source>
</evidence>
<proteinExistence type="predicted"/>
<dbReference type="EMBL" id="CT868059">
    <property type="protein sequence ID" value="CAK68409.1"/>
    <property type="molecule type" value="Genomic_DNA"/>
</dbReference>
<dbReference type="OrthoDB" id="312967at2759"/>
<dbReference type="InParanoid" id="A0CC92"/>
<keyword evidence="3" id="KW-1185">Reference proteome</keyword>
<name>A0CC92_PARTE</name>
<feature type="region of interest" description="Disordered" evidence="1">
    <location>
        <begin position="211"/>
        <end position="300"/>
    </location>
</feature>
<dbReference type="HOGENOM" id="CLU_565587_0_0_1"/>
<evidence type="ECO:0000256" key="1">
    <source>
        <dbReference type="SAM" id="MobiDB-lite"/>
    </source>
</evidence>
<gene>
    <name evidence="2" type="ORF">GSPATT00037193001</name>
</gene>
<dbReference type="RefSeq" id="XP_001435806.1">
    <property type="nucleotide sequence ID" value="XM_001435769.1"/>
</dbReference>
<dbReference type="KEGG" id="ptm:GSPATT00037193001"/>
<dbReference type="AlphaFoldDB" id="A0CC92"/>
<evidence type="ECO:0000313" key="3">
    <source>
        <dbReference type="Proteomes" id="UP000000600"/>
    </source>
</evidence>
<feature type="compositionally biased region" description="Polar residues" evidence="1">
    <location>
        <begin position="211"/>
        <end position="267"/>
    </location>
</feature>
<accession>A0CC92</accession>
<protein>
    <submittedName>
        <fullName evidence="2">Uncharacterized protein</fullName>
    </submittedName>
</protein>
<dbReference type="OMA" id="YINNYES"/>